<evidence type="ECO:0000256" key="1">
    <source>
        <dbReference type="ARBA" id="ARBA00000073"/>
    </source>
</evidence>
<gene>
    <name evidence="7" type="ORF">FYJ51_01980</name>
</gene>
<dbReference type="GO" id="GO:0140098">
    <property type="term" value="F:catalytic activity, acting on RNA"/>
    <property type="evidence" value="ECO:0007669"/>
    <property type="project" value="UniProtKB-ARBA"/>
</dbReference>
<dbReference type="GO" id="GO:0003723">
    <property type="term" value="F:RNA binding"/>
    <property type="evidence" value="ECO:0007669"/>
    <property type="project" value="InterPro"/>
</dbReference>
<dbReference type="SUPFAM" id="SSF55120">
    <property type="entry name" value="Pseudouridine synthase"/>
    <property type="match status" value="1"/>
</dbReference>
<evidence type="ECO:0000256" key="5">
    <source>
        <dbReference type="RuleBase" id="RU362028"/>
    </source>
</evidence>
<dbReference type="GO" id="GO:0009982">
    <property type="term" value="F:pseudouridine synthase activity"/>
    <property type="evidence" value="ECO:0007669"/>
    <property type="project" value="InterPro"/>
</dbReference>
<keyword evidence="8" id="KW-1185">Reference proteome</keyword>
<proteinExistence type="inferred from homology"/>
<dbReference type="NCBIfam" id="TIGR00005">
    <property type="entry name" value="rluA_subfam"/>
    <property type="match status" value="1"/>
</dbReference>
<dbReference type="InterPro" id="IPR006145">
    <property type="entry name" value="PsdUridine_synth_RsuA/RluA"/>
</dbReference>
<keyword evidence="3 5" id="KW-0413">Isomerase</keyword>
<dbReference type="InterPro" id="IPR006224">
    <property type="entry name" value="PsdUridine_synth_RluA-like_CS"/>
</dbReference>
<comment type="function">
    <text evidence="5">Responsible for synthesis of pseudouridine from uracil.</text>
</comment>
<reference evidence="7 8" key="1">
    <citation type="submission" date="2019-08" db="EMBL/GenBank/DDBJ databases">
        <title>In-depth cultivation of the pig gut microbiome towards novel bacterial diversity and tailored functional studies.</title>
        <authorList>
            <person name="Wylensek D."/>
            <person name="Hitch T.C.A."/>
            <person name="Clavel T."/>
        </authorList>
    </citation>
    <scope>NUCLEOTIDE SEQUENCE [LARGE SCALE GENOMIC DNA]</scope>
    <source>
        <strain evidence="7 8">Oil+RF-744-GAM-WT-6</strain>
    </source>
</reference>
<dbReference type="InterPro" id="IPR050188">
    <property type="entry name" value="RluA_PseudoU_synthase"/>
</dbReference>
<dbReference type="RefSeq" id="WP_154502621.1">
    <property type="nucleotide sequence ID" value="NZ_VUMN01000002.1"/>
</dbReference>
<dbReference type="PANTHER" id="PTHR21600:SF44">
    <property type="entry name" value="RIBOSOMAL LARGE SUBUNIT PSEUDOURIDINE SYNTHASE D"/>
    <property type="match status" value="1"/>
</dbReference>
<sequence>MLEQRQWTAESEIREQNALSYVQKTLGLSDSDTRTVLKYHLAGVNHHLLVKDTIIHPGDELDVSIPDQRPEKSLPEDIPLDILYEDDQILVVNKPRFMTVAPAPGNWTGTLHNALLARYQKFYLIHRIDRTTSGCILVGKNKHIAALLSVNEGPFRPKKTYTALVQGIMDPSGIIDAPIGRDPDNFRRMAVTDIDSKHALTHYECLQTFKDTSEVRYRIDTGRTHQIRVHSAYLGHPLLGDTLYGEPCNLLEEQAAMLHAESITFLHPQKEKEITVTAPLPDDYLSLIEALKRQ</sequence>
<evidence type="ECO:0000259" key="6">
    <source>
        <dbReference type="Pfam" id="PF00849"/>
    </source>
</evidence>
<evidence type="ECO:0000256" key="4">
    <source>
        <dbReference type="PIRSR" id="PIRSR606225-1"/>
    </source>
</evidence>
<evidence type="ECO:0000313" key="8">
    <source>
        <dbReference type="Proteomes" id="UP000461880"/>
    </source>
</evidence>
<name>A0A7X2NQW1_9FIRM</name>
<dbReference type="GO" id="GO:0000455">
    <property type="term" value="P:enzyme-directed rRNA pseudouridine synthesis"/>
    <property type="evidence" value="ECO:0007669"/>
    <property type="project" value="TreeGrafter"/>
</dbReference>
<dbReference type="CDD" id="cd02869">
    <property type="entry name" value="PseudoU_synth_RluA_like"/>
    <property type="match status" value="1"/>
</dbReference>
<dbReference type="Pfam" id="PF00849">
    <property type="entry name" value="PseudoU_synth_2"/>
    <property type="match status" value="1"/>
</dbReference>
<comment type="catalytic activity">
    <reaction evidence="1 5">
        <text>a uridine in RNA = a pseudouridine in RNA</text>
        <dbReference type="Rhea" id="RHEA:48348"/>
        <dbReference type="Rhea" id="RHEA-COMP:12068"/>
        <dbReference type="Rhea" id="RHEA-COMP:12069"/>
        <dbReference type="ChEBI" id="CHEBI:65314"/>
        <dbReference type="ChEBI" id="CHEBI:65315"/>
    </reaction>
</comment>
<evidence type="ECO:0000256" key="2">
    <source>
        <dbReference type="ARBA" id="ARBA00010876"/>
    </source>
</evidence>
<organism evidence="7 8">
    <name type="scientific">Stecheria intestinalis</name>
    <dbReference type="NCBI Taxonomy" id="2606630"/>
    <lineage>
        <taxon>Bacteria</taxon>
        <taxon>Bacillati</taxon>
        <taxon>Bacillota</taxon>
        <taxon>Erysipelotrichia</taxon>
        <taxon>Erysipelotrichales</taxon>
        <taxon>Erysipelotrichaceae</taxon>
        <taxon>Stecheria</taxon>
    </lineage>
</organism>
<accession>A0A7X2NQW1</accession>
<comment type="similarity">
    <text evidence="2 5">Belongs to the pseudouridine synthase RluA family.</text>
</comment>
<feature type="domain" description="Pseudouridine synthase RsuA/RluA-like" evidence="6">
    <location>
        <begin position="89"/>
        <end position="232"/>
    </location>
</feature>
<evidence type="ECO:0000256" key="3">
    <source>
        <dbReference type="ARBA" id="ARBA00023235"/>
    </source>
</evidence>
<dbReference type="PANTHER" id="PTHR21600">
    <property type="entry name" value="MITOCHONDRIAL RNA PSEUDOURIDINE SYNTHASE"/>
    <property type="match status" value="1"/>
</dbReference>
<dbReference type="InterPro" id="IPR020103">
    <property type="entry name" value="PsdUridine_synth_cat_dom_sf"/>
</dbReference>
<dbReference type="PROSITE" id="PS01129">
    <property type="entry name" value="PSI_RLU"/>
    <property type="match status" value="1"/>
</dbReference>
<dbReference type="EC" id="5.4.99.-" evidence="5"/>
<dbReference type="EMBL" id="VUMN01000002">
    <property type="protein sequence ID" value="MSS57676.1"/>
    <property type="molecule type" value="Genomic_DNA"/>
</dbReference>
<protein>
    <recommendedName>
        <fullName evidence="5">Pseudouridine synthase</fullName>
        <ecNumber evidence="5">5.4.99.-</ecNumber>
    </recommendedName>
</protein>
<dbReference type="Proteomes" id="UP000461880">
    <property type="component" value="Unassembled WGS sequence"/>
</dbReference>
<evidence type="ECO:0000313" key="7">
    <source>
        <dbReference type="EMBL" id="MSS57676.1"/>
    </source>
</evidence>
<feature type="active site" evidence="4">
    <location>
        <position position="129"/>
    </location>
</feature>
<dbReference type="AlphaFoldDB" id="A0A7X2NQW1"/>
<dbReference type="InterPro" id="IPR006225">
    <property type="entry name" value="PsdUridine_synth_RluC/D"/>
</dbReference>
<comment type="caution">
    <text evidence="7">The sequence shown here is derived from an EMBL/GenBank/DDBJ whole genome shotgun (WGS) entry which is preliminary data.</text>
</comment>
<dbReference type="Gene3D" id="3.30.2350.10">
    <property type="entry name" value="Pseudouridine synthase"/>
    <property type="match status" value="1"/>
</dbReference>